<accession>B4D9A8</accession>
<keyword evidence="3" id="KW-0808">Transferase</keyword>
<keyword evidence="3" id="KW-0032">Aminotransferase</keyword>
<dbReference type="GO" id="GO:0008483">
    <property type="term" value="F:transaminase activity"/>
    <property type="evidence" value="ECO:0007669"/>
    <property type="project" value="UniProtKB-KW"/>
</dbReference>
<comment type="caution">
    <text evidence="3">The sequence shown here is derived from an EMBL/GenBank/DDBJ whole genome shotgun (WGS) entry which is preliminary data.</text>
</comment>
<dbReference type="Pfam" id="PF00266">
    <property type="entry name" value="Aminotran_5"/>
    <property type="match status" value="1"/>
</dbReference>
<proteinExistence type="predicted"/>
<dbReference type="InterPro" id="IPR015421">
    <property type="entry name" value="PyrdxlP-dep_Trfase_major"/>
</dbReference>
<name>B4D9A8_9BACT</name>
<dbReference type="STRING" id="497964.CfE428DRAFT_5498"/>
<dbReference type="Proteomes" id="UP000005824">
    <property type="component" value="Unassembled WGS sequence"/>
</dbReference>
<dbReference type="InParanoid" id="B4D9A8"/>
<sequence>MPSSLADHWTLDPDVIFLNHGSFGACPRAVLEAQSEFRARMERQPVQFLWRDLPDLIDAAREELAKFLKAESDDLVFVANATAGVNAVVRSLHLSAGDELLTTDHDYNACRNVLTEVAARVGAKVVVAKVPFPVRDETQIIEAVLAAVTPRTRLAMIDHVTSPTALVFPVAKIIRALEAHGIDTLVDGAHAPGAVPLHVGLLRPAYYTGNLHKWVCAPKGAAFLWARPDRQEALRPAVMSHGENTRRPGRSPFHDRFDWPGTLDPTAWLSVPAAIQWGASLLPGGWEELRDRNRLLATSARALLAGHFNLPLPCPNELIASMATMMLPEPLQQLPIDGGRFDPVQNKLHAEHRLEVPVVRWGEPKRRYVRFSAQAYNSTEDYRALAEAILRVSSKGNR</sequence>
<protein>
    <submittedName>
        <fullName evidence="3">Aminotransferase class V</fullName>
    </submittedName>
</protein>
<dbReference type="EMBL" id="ABVL01000025">
    <property type="protein sequence ID" value="EDY17011.1"/>
    <property type="molecule type" value="Genomic_DNA"/>
</dbReference>
<dbReference type="InterPro" id="IPR000192">
    <property type="entry name" value="Aminotrans_V_dom"/>
</dbReference>
<reference evidence="3 4" key="1">
    <citation type="journal article" date="2011" name="J. Bacteriol.">
        <title>Genome sequence of Chthoniobacter flavus Ellin428, an aerobic heterotrophic soil bacterium.</title>
        <authorList>
            <person name="Kant R."/>
            <person name="van Passel M.W."/>
            <person name="Palva A."/>
            <person name="Lucas S."/>
            <person name="Lapidus A."/>
            <person name="Glavina Del Rio T."/>
            <person name="Dalin E."/>
            <person name="Tice H."/>
            <person name="Bruce D."/>
            <person name="Goodwin L."/>
            <person name="Pitluck S."/>
            <person name="Larimer F.W."/>
            <person name="Land M.L."/>
            <person name="Hauser L."/>
            <person name="Sangwan P."/>
            <person name="de Vos W.M."/>
            <person name="Janssen P.H."/>
            <person name="Smidt H."/>
        </authorList>
    </citation>
    <scope>NUCLEOTIDE SEQUENCE [LARGE SCALE GENOMIC DNA]</scope>
    <source>
        <strain evidence="3 4">Ellin428</strain>
    </source>
</reference>
<dbReference type="Gene3D" id="3.40.640.10">
    <property type="entry name" value="Type I PLP-dependent aspartate aminotransferase-like (Major domain)"/>
    <property type="match status" value="1"/>
</dbReference>
<dbReference type="eggNOG" id="COG0520">
    <property type="taxonomic scope" value="Bacteria"/>
</dbReference>
<keyword evidence="1" id="KW-0663">Pyridoxal phosphate</keyword>
<feature type="domain" description="Aminotransferase class V" evidence="2">
    <location>
        <begin position="27"/>
        <end position="278"/>
    </location>
</feature>
<dbReference type="InterPro" id="IPR015422">
    <property type="entry name" value="PyrdxlP-dep_Trfase_small"/>
</dbReference>
<evidence type="ECO:0000259" key="2">
    <source>
        <dbReference type="Pfam" id="PF00266"/>
    </source>
</evidence>
<dbReference type="Gene3D" id="3.90.1150.10">
    <property type="entry name" value="Aspartate Aminotransferase, domain 1"/>
    <property type="match status" value="1"/>
</dbReference>
<dbReference type="SUPFAM" id="SSF53383">
    <property type="entry name" value="PLP-dependent transferases"/>
    <property type="match status" value="1"/>
</dbReference>
<dbReference type="PANTHER" id="PTHR43092:SF2">
    <property type="entry name" value="HERCYNYLCYSTEINE SULFOXIDE LYASE"/>
    <property type="match status" value="1"/>
</dbReference>
<evidence type="ECO:0000313" key="3">
    <source>
        <dbReference type="EMBL" id="EDY17011.1"/>
    </source>
</evidence>
<gene>
    <name evidence="3" type="ORF">CfE428DRAFT_5498</name>
</gene>
<dbReference type="PANTHER" id="PTHR43092">
    <property type="entry name" value="L-CYSTEINE DESULFHYDRASE"/>
    <property type="match status" value="1"/>
</dbReference>
<dbReference type="AlphaFoldDB" id="B4D9A8"/>
<keyword evidence="4" id="KW-1185">Reference proteome</keyword>
<evidence type="ECO:0000313" key="4">
    <source>
        <dbReference type="Proteomes" id="UP000005824"/>
    </source>
</evidence>
<evidence type="ECO:0000256" key="1">
    <source>
        <dbReference type="ARBA" id="ARBA00022898"/>
    </source>
</evidence>
<dbReference type="InterPro" id="IPR015424">
    <property type="entry name" value="PyrdxlP-dep_Trfase"/>
</dbReference>
<dbReference type="RefSeq" id="WP_006982819.1">
    <property type="nucleotide sequence ID" value="NZ_ABVL01000025.1"/>
</dbReference>
<organism evidence="3 4">
    <name type="scientific">Chthoniobacter flavus Ellin428</name>
    <dbReference type="NCBI Taxonomy" id="497964"/>
    <lineage>
        <taxon>Bacteria</taxon>
        <taxon>Pseudomonadati</taxon>
        <taxon>Verrucomicrobiota</taxon>
        <taxon>Spartobacteria</taxon>
        <taxon>Chthoniobacterales</taxon>
        <taxon>Chthoniobacteraceae</taxon>
        <taxon>Chthoniobacter</taxon>
    </lineage>
</organism>